<keyword evidence="7 13" id="KW-0004">4Fe-4S</keyword>
<dbReference type="PROSITE" id="PS01244">
    <property type="entry name" value="ACONITASE_2"/>
    <property type="match status" value="1"/>
</dbReference>
<evidence type="ECO:0000313" key="17">
    <source>
        <dbReference type="Proteomes" id="UP000018951"/>
    </source>
</evidence>
<dbReference type="GO" id="GO:0047456">
    <property type="term" value="F:2-methylisocitrate dehydratase activity"/>
    <property type="evidence" value="ECO:0007669"/>
    <property type="project" value="UniProtKB-EC"/>
</dbReference>
<keyword evidence="8" id="KW-0479">Metal-binding</keyword>
<dbReference type="InterPro" id="IPR018136">
    <property type="entry name" value="Aconitase_4Fe-4S_BS"/>
</dbReference>
<dbReference type="GO" id="GO:0046872">
    <property type="term" value="F:metal ion binding"/>
    <property type="evidence" value="ECO:0007669"/>
    <property type="project" value="UniProtKB-KW"/>
</dbReference>
<dbReference type="PATRIC" id="fig|1401685.3.peg.823"/>
<evidence type="ECO:0000256" key="9">
    <source>
        <dbReference type="ARBA" id="ARBA00023004"/>
    </source>
</evidence>
<dbReference type="Gene3D" id="3.30.499.10">
    <property type="entry name" value="Aconitase, domain 3"/>
    <property type="match status" value="2"/>
</dbReference>
<comment type="cofactor">
    <cofactor evidence="2">
        <name>[4Fe-4S] cluster</name>
        <dbReference type="ChEBI" id="CHEBI:49883"/>
    </cofactor>
</comment>
<evidence type="ECO:0000259" key="14">
    <source>
        <dbReference type="Pfam" id="PF00330"/>
    </source>
</evidence>
<dbReference type="EMBL" id="AXCJ01000008">
    <property type="protein sequence ID" value="ETO91197.1"/>
    <property type="molecule type" value="Genomic_DNA"/>
</dbReference>
<dbReference type="Proteomes" id="UP000018951">
    <property type="component" value="Unassembled WGS sequence"/>
</dbReference>
<dbReference type="CDD" id="cd01586">
    <property type="entry name" value="AcnA_IRP"/>
    <property type="match status" value="1"/>
</dbReference>
<dbReference type="Gene3D" id="3.20.19.10">
    <property type="entry name" value="Aconitase, domain 4"/>
    <property type="match status" value="1"/>
</dbReference>
<proteinExistence type="inferred from homology"/>
<keyword evidence="11 13" id="KW-0456">Lyase</keyword>
<feature type="domain" description="Aconitase A/isopropylmalate dehydratase small subunit swivel" evidence="15">
    <location>
        <begin position="664"/>
        <end position="792"/>
    </location>
</feature>
<evidence type="ECO:0000256" key="6">
    <source>
        <dbReference type="ARBA" id="ARBA00007185"/>
    </source>
</evidence>
<comment type="catalytic activity">
    <reaction evidence="12 13">
        <text>citrate = D-threo-isocitrate</text>
        <dbReference type="Rhea" id="RHEA:10336"/>
        <dbReference type="ChEBI" id="CHEBI:15562"/>
        <dbReference type="ChEBI" id="CHEBI:16947"/>
        <dbReference type="EC" id="4.2.1.3"/>
    </reaction>
</comment>
<protein>
    <recommendedName>
        <fullName evidence="13">Aconitate hydratase</fullName>
        <shortName evidence="13">Aconitase</shortName>
        <ecNumber evidence="13">4.2.1.3</ecNumber>
    </recommendedName>
</protein>
<evidence type="ECO:0000256" key="7">
    <source>
        <dbReference type="ARBA" id="ARBA00022485"/>
    </source>
</evidence>
<dbReference type="FunFam" id="3.20.19.10:FF:000001">
    <property type="entry name" value="Aconitate hydratase"/>
    <property type="match status" value="1"/>
</dbReference>
<dbReference type="InterPro" id="IPR006249">
    <property type="entry name" value="Aconitase/IRP2"/>
</dbReference>
<evidence type="ECO:0000256" key="5">
    <source>
        <dbReference type="ARBA" id="ARBA00005026"/>
    </source>
</evidence>
<dbReference type="InterPro" id="IPR000573">
    <property type="entry name" value="AconitaseA/IPMdHydase_ssu_swvl"/>
</dbReference>
<dbReference type="NCBIfam" id="TIGR01341">
    <property type="entry name" value="aconitase_1"/>
    <property type="match status" value="1"/>
</dbReference>
<evidence type="ECO:0000256" key="1">
    <source>
        <dbReference type="ARBA" id="ARBA00000118"/>
    </source>
</evidence>
<dbReference type="PANTHER" id="PTHR11670">
    <property type="entry name" value="ACONITASE/IRON-RESPONSIVE ELEMENT FAMILY MEMBER"/>
    <property type="match status" value="1"/>
</dbReference>
<evidence type="ECO:0000256" key="8">
    <source>
        <dbReference type="ARBA" id="ARBA00022723"/>
    </source>
</evidence>
<dbReference type="SUPFAM" id="SSF53732">
    <property type="entry name" value="Aconitase iron-sulfur domain"/>
    <property type="match status" value="1"/>
</dbReference>
<evidence type="ECO:0000256" key="3">
    <source>
        <dbReference type="ARBA" id="ARBA00002737"/>
    </source>
</evidence>
<accession>W2V0P2</accession>
<dbReference type="GO" id="GO:0051539">
    <property type="term" value="F:4 iron, 4 sulfur cluster binding"/>
    <property type="evidence" value="ECO:0007669"/>
    <property type="project" value="UniProtKB-KW"/>
</dbReference>
<evidence type="ECO:0000313" key="16">
    <source>
        <dbReference type="EMBL" id="ETO91197.1"/>
    </source>
</evidence>
<dbReference type="STRING" id="1401685.P857_687"/>
<dbReference type="NCBIfam" id="NF006757">
    <property type="entry name" value="PRK09277.1"/>
    <property type="match status" value="1"/>
</dbReference>
<keyword evidence="17" id="KW-1185">Reference proteome</keyword>
<dbReference type="SUPFAM" id="SSF52016">
    <property type="entry name" value="LeuD/IlvD-like"/>
    <property type="match status" value="1"/>
</dbReference>
<dbReference type="InterPro" id="IPR015931">
    <property type="entry name" value="Acnase/IPM_dHydase_lsu_aba_1/3"/>
</dbReference>
<dbReference type="PRINTS" id="PR00415">
    <property type="entry name" value="ACONITASE"/>
</dbReference>
<evidence type="ECO:0000256" key="2">
    <source>
        <dbReference type="ARBA" id="ARBA00001966"/>
    </source>
</evidence>
<comment type="pathway">
    <text evidence="5">Organic acid metabolism; propanoate degradation.</text>
</comment>
<dbReference type="AlphaFoldDB" id="W2V0P2"/>
<dbReference type="EC" id="4.2.1.3" evidence="13"/>
<reference evidence="16 17" key="1">
    <citation type="journal article" date="2013" name="PLoS ONE">
        <title>Bacterial endosymbiosis in a chordate host: long-term co-evolution and conservation of secondary metabolism.</title>
        <authorList>
            <person name="Kwan J.C."/>
            <person name="Schmidt E.W."/>
        </authorList>
    </citation>
    <scope>NUCLEOTIDE SEQUENCE [LARGE SCALE GENOMIC DNA]</scope>
    <source>
        <strain evidence="17">L6</strain>
    </source>
</reference>
<evidence type="ECO:0000256" key="10">
    <source>
        <dbReference type="ARBA" id="ARBA00023014"/>
    </source>
</evidence>
<keyword evidence="10 13" id="KW-0411">Iron-sulfur</keyword>
<comment type="similarity">
    <text evidence="6 13">Belongs to the aconitase/IPM isomerase family.</text>
</comment>
<evidence type="ECO:0000256" key="12">
    <source>
        <dbReference type="ARBA" id="ARBA00023501"/>
    </source>
</evidence>
<dbReference type="InterPro" id="IPR001030">
    <property type="entry name" value="Acoase/IPM_deHydtase_lsu_aba"/>
</dbReference>
<dbReference type="PROSITE" id="PS00450">
    <property type="entry name" value="ACONITASE_1"/>
    <property type="match status" value="1"/>
</dbReference>
<comment type="caution">
    <text evidence="16">The sequence shown here is derived from an EMBL/GenBank/DDBJ whole genome shotgun (WGS) entry which is preliminary data.</text>
</comment>
<dbReference type="UniPathway" id="UPA00223">
    <property type="reaction ID" value="UER00718"/>
</dbReference>
<name>W2V0P2_9RICK</name>
<comment type="pathway">
    <text evidence="4">Carbohydrate metabolism; tricarboxylic acid cycle; isocitrate from oxaloacetate: step 2/2.</text>
</comment>
<dbReference type="CDD" id="cd01580">
    <property type="entry name" value="AcnA_IRP_Swivel"/>
    <property type="match status" value="1"/>
</dbReference>
<comment type="catalytic activity">
    <reaction evidence="1">
        <text>(2S,3R)-3-hydroxybutane-1,2,3-tricarboxylate = 2-methyl-cis-aconitate + H2O</text>
        <dbReference type="Rhea" id="RHEA:17941"/>
        <dbReference type="ChEBI" id="CHEBI:15377"/>
        <dbReference type="ChEBI" id="CHEBI:57429"/>
        <dbReference type="ChEBI" id="CHEBI:57872"/>
        <dbReference type="EC" id="4.2.1.99"/>
    </reaction>
</comment>
<dbReference type="Pfam" id="PF00330">
    <property type="entry name" value="Aconitase"/>
    <property type="match status" value="1"/>
</dbReference>
<gene>
    <name evidence="16" type="primary">acnA</name>
    <name evidence="16" type="ORF">P857_687</name>
</gene>
<dbReference type="Gene3D" id="6.10.190.10">
    <property type="match status" value="1"/>
</dbReference>
<dbReference type="InterPro" id="IPR044137">
    <property type="entry name" value="AcnA_IRP_Swivel"/>
</dbReference>
<dbReference type="Pfam" id="PF00694">
    <property type="entry name" value="Aconitase_C"/>
    <property type="match status" value="1"/>
</dbReference>
<evidence type="ECO:0000259" key="15">
    <source>
        <dbReference type="Pfam" id="PF00694"/>
    </source>
</evidence>
<evidence type="ECO:0000256" key="4">
    <source>
        <dbReference type="ARBA" id="ARBA00004717"/>
    </source>
</evidence>
<sequence length="866" mass="96255">MYKSEFVINNKEYQYYDLKMCAEDHNTSIESLPITLKIILENLLRNFDDNIVTRKDIESVFQYNTGTKNSIFYYPARVLMQDFTGVPAIVDFAAMRDYLKSIGKDPYLINPCIPSSLIVDHSVQVDSAGTMDSLSINQELEFERNGERYKFLNWGMSNLKNFTVVPSGVGICHQINIEYLSQVVSVNEDNVAMFDTVIGTDSHTTMVNALSVLGWGVGGIEAEVSMLKQPITMLVPQVIGVKLTGVLSKHINATDLVLHITHELRKKNVVGKFVEFFGDSLASIDVPTRATIGNMAPECGSTCNLFPVDESTLEYLYLTGKTREQIDLIRRYSMLQGTWGSNNVAKFHDTMEIDLSEVKAIVAGPSRPQDKILLSDLQLSMKENFPDNSFDVVDRITNGSVVIAAITSCTNTSNPSVIITAALIAKKAVELGLETKPWVKTSFAPGSKVVTEYLRKSGLQRYLDILGFNIIGYGCTTCIGNSGPLQDDIEHLINQDNLIVSAVLSGNRNFEGRIHPLVKANYLASPPLVVLFALVGTVSINLETDPIGYNKKGDPVYIQDLWPDNDAVDNISHEYIKRDMFRDVYSKIFNGGREWNQMQSVDNICYEWDEASTYIAKPPFFDGIENFKIQNVDGAYILCLFGDSITTDHISPAGNIPSNSPAGKYLQSRNVPEHLFNSYGSRRGNFNVMIRGTFANIRIKNLLADGKEGGYTKSFIDNNRLMTIYDAAMKYKDSGHDVVIFAGKEYGTGSSRDWAAKGTSLLGVKAVVANSFERIHKSNLIGMGVIPLVFSDGDNISSLGITGAERVYIDYIDNLSPNGRVQCIIKNIDDQSIYKEFTLIIDVNTDREIEYLRSGGIMNYALSRLC</sequence>
<dbReference type="InterPro" id="IPR015928">
    <property type="entry name" value="Aconitase/3IPM_dehydase_swvl"/>
</dbReference>
<dbReference type="InterPro" id="IPR036008">
    <property type="entry name" value="Aconitase_4Fe-4S_dom"/>
</dbReference>
<dbReference type="GO" id="GO:0006099">
    <property type="term" value="P:tricarboxylic acid cycle"/>
    <property type="evidence" value="ECO:0007669"/>
    <property type="project" value="UniProtKB-UniPathway"/>
</dbReference>
<comment type="function">
    <text evidence="13">Catalyzes the isomerization of citrate to isocitrate via cis-aconitate.</text>
</comment>
<evidence type="ECO:0000256" key="11">
    <source>
        <dbReference type="ARBA" id="ARBA00023239"/>
    </source>
</evidence>
<dbReference type="NCBIfam" id="NF009520">
    <property type="entry name" value="PRK12881.1"/>
    <property type="match status" value="1"/>
</dbReference>
<feature type="domain" description="Aconitase/3-isopropylmalate dehydratase large subunit alpha/beta/alpha" evidence="14">
    <location>
        <begin position="68"/>
        <end position="536"/>
    </location>
</feature>
<evidence type="ECO:0000256" key="13">
    <source>
        <dbReference type="RuleBase" id="RU361275"/>
    </source>
</evidence>
<dbReference type="GO" id="GO:0003994">
    <property type="term" value="F:aconitate hydratase activity"/>
    <property type="evidence" value="ECO:0007669"/>
    <property type="project" value="UniProtKB-EC"/>
</dbReference>
<keyword evidence="9 13" id="KW-0408">Iron</keyword>
<comment type="function">
    <text evidence="3">Involved in the catabolism of short chain fatty acids (SCFA) via the tricarboxylic acid (TCA)(acetyl degradation route) and probably the 2-methylcitrate cycle I (propionate degradation route). Catalyzes the reversible isomerization of citrate to isocitrate via cis-aconitate. Could catalyze the hydration of 2-methyl-cis-aconitate to yield (2R,3S)-2-methylisocitrate. The apo form of AcnA functions as a RNA-binding regulatory protein.</text>
</comment>
<organism evidence="16 17">
    <name type="scientific">Candidatus Xenolissoclinum pacificiensis L6</name>
    <dbReference type="NCBI Taxonomy" id="1401685"/>
    <lineage>
        <taxon>Bacteria</taxon>
        <taxon>Pseudomonadati</taxon>
        <taxon>Pseudomonadota</taxon>
        <taxon>Alphaproteobacteria</taxon>
        <taxon>Rickettsiales</taxon>
        <taxon>Anaplasmataceae</taxon>
        <taxon>Candidatus Xenolissoclinum</taxon>
    </lineage>
</organism>